<sequence>MLGLHAAGNIMFSYQVLWYLLIIPQALAVGPSSSSTMQHPLIREVVTPAVQPEDRRRAESHVSHVDRLWEEIGAVKAMMSNIASQLDKFNSLYLGKLEHRMLMTSTLLASVDANIHGLQERSHAWDTFQLHVAAWNEQIKSLDSKMDLLSRGQEKVVVLDGKVTQLMGLEYKLEKVASRLEETSQRIHQLETPRDPLMGEFATRGVLSTLKVVERKVDRIQTGLATIGTSLKPKRRRNDTSDESGGKFVIRCNTPPAIEEALRDVRAKVDLMYDRVVSDGDSNELADQPASAETVITESQMLNKLWKRITAPQRKTVRTLESLENLIRGLNVNNGNCQREEMDDSVAHDIQELLSCCRASSQRVTSFTENGEMLLKRVEGVVNQVRNQAVSGQESLESYFREQRSHFDSILKQERFCPRVEGKKTPPTVTPLGSDYNGSGDATDDEGSGDDEDAPEGSGDEEAPDGSGHGEEPSLVNSRKFNIPRRNEDRYAESTTKISTPPIFGPWNLTTTTTTVSPTTISFSFNEGSLTTTPKTPELIYVNEGSCEALINTGRPSGVYTLGSLRDFNPLIRDFYTRNCDLTTSGGGWTVIQRRGGQWLGSENFTRSWDEYSFGFGSLHSEFWFGNEYIHRLTYENDVVLRIELEDWEGVTAWAEYSVFRVDGARDNYRVWVSGYNGNATDAFGSHDGTPFSTVDRDNDSAPPCCPCAPSYGGGWWFYSCFEANLNGDYYIQNGPHDSFRGMIWEHWHGDYSLKSSKMMLRPKSSGEIPLDSSEIYPDP</sequence>
<evidence type="ECO:0000313" key="5">
    <source>
        <dbReference type="Proteomes" id="UP000694920"/>
    </source>
</evidence>
<dbReference type="Gene3D" id="3.90.215.10">
    <property type="entry name" value="Gamma Fibrinogen, chain A, domain 1"/>
    <property type="match status" value="1"/>
</dbReference>
<feature type="domain" description="Fibrinogen C-terminal" evidence="4">
    <location>
        <begin position="538"/>
        <end position="765"/>
    </location>
</feature>
<dbReference type="PANTHER" id="PTHR19143">
    <property type="entry name" value="FIBRINOGEN/TENASCIN/ANGIOPOEITIN"/>
    <property type="match status" value="1"/>
</dbReference>
<reference evidence="6" key="1">
    <citation type="submission" date="2025-08" db="UniProtKB">
        <authorList>
            <consortium name="RefSeq"/>
        </authorList>
    </citation>
    <scope>IDENTIFICATION</scope>
</reference>
<organism evidence="5 6">
    <name type="scientific">Cephus cinctus</name>
    <name type="common">Wheat stem sawfly</name>
    <dbReference type="NCBI Taxonomy" id="211228"/>
    <lineage>
        <taxon>Eukaryota</taxon>
        <taxon>Metazoa</taxon>
        <taxon>Ecdysozoa</taxon>
        <taxon>Arthropoda</taxon>
        <taxon>Hexapoda</taxon>
        <taxon>Insecta</taxon>
        <taxon>Pterygota</taxon>
        <taxon>Neoptera</taxon>
        <taxon>Endopterygota</taxon>
        <taxon>Hymenoptera</taxon>
        <taxon>Cephoidea</taxon>
        <taxon>Cephidae</taxon>
        <taxon>Cephus</taxon>
    </lineage>
</organism>
<keyword evidence="3" id="KW-0732">Signal</keyword>
<dbReference type="PROSITE" id="PS51406">
    <property type="entry name" value="FIBRINOGEN_C_2"/>
    <property type="match status" value="1"/>
</dbReference>
<dbReference type="GeneID" id="107269500"/>
<evidence type="ECO:0000256" key="3">
    <source>
        <dbReference type="SAM" id="SignalP"/>
    </source>
</evidence>
<dbReference type="RefSeq" id="XP_015598880.1">
    <property type="nucleotide sequence ID" value="XM_015743394.2"/>
</dbReference>
<keyword evidence="1" id="KW-1015">Disulfide bond</keyword>
<feature type="compositionally biased region" description="Acidic residues" evidence="2">
    <location>
        <begin position="442"/>
        <end position="464"/>
    </location>
</feature>
<dbReference type="CDD" id="cd00087">
    <property type="entry name" value="FReD"/>
    <property type="match status" value="1"/>
</dbReference>
<dbReference type="SUPFAM" id="SSF56496">
    <property type="entry name" value="Fibrinogen C-terminal domain-like"/>
    <property type="match status" value="1"/>
</dbReference>
<evidence type="ECO:0000256" key="1">
    <source>
        <dbReference type="ARBA" id="ARBA00023157"/>
    </source>
</evidence>
<evidence type="ECO:0000259" key="4">
    <source>
        <dbReference type="PROSITE" id="PS51406"/>
    </source>
</evidence>
<feature type="chain" id="PRO_5042591710" evidence="3">
    <location>
        <begin position="29"/>
        <end position="780"/>
    </location>
</feature>
<dbReference type="PROSITE" id="PS00514">
    <property type="entry name" value="FIBRINOGEN_C_1"/>
    <property type="match status" value="1"/>
</dbReference>
<dbReference type="InterPro" id="IPR014716">
    <property type="entry name" value="Fibrinogen_a/b/g_C_1"/>
</dbReference>
<dbReference type="InterPro" id="IPR036056">
    <property type="entry name" value="Fibrinogen-like_C"/>
</dbReference>
<dbReference type="InterPro" id="IPR020837">
    <property type="entry name" value="Fibrinogen_CS"/>
</dbReference>
<dbReference type="InterPro" id="IPR050373">
    <property type="entry name" value="Fibrinogen_C-term_domain"/>
</dbReference>
<dbReference type="Proteomes" id="UP000694920">
    <property type="component" value="Unplaced"/>
</dbReference>
<feature type="region of interest" description="Disordered" evidence="2">
    <location>
        <begin position="418"/>
        <end position="497"/>
    </location>
</feature>
<feature type="signal peptide" evidence="3">
    <location>
        <begin position="1"/>
        <end position="28"/>
    </location>
</feature>
<dbReference type="InterPro" id="IPR002181">
    <property type="entry name" value="Fibrinogen_a/b/g_C_dom"/>
</dbReference>
<dbReference type="KEGG" id="ccin:107269500"/>
<accession>A0AAJ7C0E3</accession>
<proteinExistence type="predicted"/>
<gene>
    <name evidence="6" type="primary">LOC107269500</name>
</gene>
<name>A0AAJ7C0E3_CEPCN</name>
<evidence type="ECO:0000256" key="2">
    <source>
        <dbReference type="SAM" id="MobiDB-lite"/>
    </source>
</evidence>
<dbReference type="GO" id="GO:0005615">
    <property type="term" value="C:extracellular space"/>
    <property type="evidence" value="ECO:0007669"/>
    <property type="project" value="TreeGrafter"/>
</dbReference>
<dbReference type="Pfam" id="PF00147">
    <property type="entry name" value="Fibrinogen_C"/>
    <property type="match status" value="1"/>
</dbReference>
<dbReference type="AlphaFoldDB" id="A0AAJ7C0E3"/>
<dbReference type="SMART" id="SM00186">
    <property type="entry name" value="FBG"/>
    <property type="match status" value="1"/>
</dbReference>
<dbReference type="PANTHER" id="PTHR19143:SF459">
    <property type="entry name" value="FIBRINOGEN C-TERMINAL DOMAIN-CONTAINING PROTEIN"/>
    <property type="match status" value="1"/>
</dbReference>
<keyword evidence="5" id="KW-1185">Reference proteome</keyword>
<protein>
    <submittedName>
        <fullName evidence="6">Uncharacterized protein LOC107269500 isoform X1</fullName>
    </submittedName>
</protein>
<evidence type="ECO:0000313" key="6">
    <source>
        <dbReference type="RefSeq" id="XP_015598880.1"/>
    </source>
</evidence>